<dbReference type="Proteomes" id="UP000054359">
    <property type="component" value="Unassembled WGS sequence"/>
</dbReference>
<sequence>MEKILQKRESVSLGSSSGAKMRGGRCAGCAGCKAKGILKRILKKACSRSKSCDNLHVL</sequence>
<dbReference type="AlphaFoldDB" id="A0A087UC23"/>
<organism evidence="2 3">
    <name type="scientific">Stegodyphus mimosarum</name>
    <name type="common">African social velvet spider</name>
    <dbReference type="NCBI Taxonomy" id="407821"/>
    <lineage>
        <taxon>Eukaryota</taxon>
        <taxon>Metazoa</taxon>
        <taxon>Ecdysozoa</taxon>
        <taxon>Arthropoda</taxon>
        <taxon>Chelicerata</taxon>
        <taxon>Arachnida</taxon>
        <taxon>Araneae</taxon>
        <taxon>Araneomorphae</taxon>
        <taxon>Entelegynae</taxon>
        <taxon>Eresoidea</taxon>
        <taxon>Eresidae</taxon>
        <taxon>Stegodyphus</taxon>
    </lineage>
</organism>
<protein>
    <submittedName>
        <fullName evidence="2">Uncharacterized protein</fullName>
    </submittedName>
</protein>
<feature type="non-terminal residue" evidence="2">
    <location>
        <position position="58"/>
    </location>
</feature>
<evidence type="ECO:0000313" key="3">
    <source>
        <dbReference type="Proteomes" id="UP000054359"/>
    </source>
</evidence>
<accession>A0A087UC23</accession>
<gene>
    <name evidence="2" type="ORF">X975_01635</name>
</gene>
<evidence type="ECO:0000256" key="1">
    <source>
        <dbReference type="SAM" id="MobiDB-lite"/>
    </source>
</evidence>
<name>A0A087UC23_STEMI</name>
<proteinExistence type="predicted"/>
<dbReference type="EMBL" id="KK119164">
    <property type="protein sequence ID" value="KFM74912.1"/>
    <property type="molecule type" value="Genomic_DNA"/>
</dbReference>
<reference evidence="2 3" key="1">
    <citation type="submission" date="2013-11" db="EMBL/GenBank/DDBJ databases">
        <title>Genome sequencing of Stegodyphus mimosarum.</title>
        <authorList>
            <person name="Bechsgaard J."/>
        </authorList>
    </citation>
    <scope>NUCLEOTIDE SEQUENCE [LARGE SCALE GENOMIC DNA]</scope>
</reference>
<feature type="region of interest" description="Disordered" evidence="1">
    <location>
        <begin position="1"/>
        <end position="24"/>
    </location>
</feature>
<keyword evidence="3" id="KW-1185">Reference proteome</keyword>
<feature type="compositionally biased region" description="Basic and acidic residues" evidence="1">
    <location>
        <begin position="1"/>
        <end position="10"/>
    </location>
</feature>
<evidence type="ECO:0000313" key="2">
    <source>
        <dbReference type="EMBL" id="KFM74912.1"/>
    </source>
</evidence>